<dbReference type="Gene3D" id="2.130.10.10">
    <property type="entry name" value="YVTN repeat-like/Quinoprotein amine dehydrogenase"/>
    <property type="match status" value="1"/>
</dbReference>
<dbReference type="SUPFAM" id="SSF50998">
    <property type="entry name" value="Quinoprotein alcohol dehydrogenase-like"/>
    <property type="match status" value="1"/>
</dbReference>
<dbReference type="EMBL" id="JPOS01000038">
    <property type="protein sequence ID" value="KGE87133.1"/>
    <property type="molecule type" value="Genomic_DNA"/>
</dbReference>
<dbReference type="Proteomes" id="UP000029736">
    <property type="component" value="Unassembled WGS sequence"/>
</dbReference>
<keyword evidence="2" id="KW-1185">Reference proteome</keyword>
<dbReference type="InterPro" id="IPR011047">
    <property type="entry name" value="Quinoprotein_ADH-like_sf"/>
</dbReference>
<dbReference type="OrthoDB" id="1147831at2"/>
<dbReference type="AlphaFoldDB" id="A0A098S5P8"/>
<evidence type="ECO:0000313" key="1">
    <source>
        <dbReference type="EMBL" id="KGE87133.1"/>
    </source>
</evidence>
<dbReference type="STRING" id="1524460.IX84_15850"/>
<gene>
    <name evidence="1" type="ORF">IX84_15850</name>
</gene>
<sequence>MLNRTHILQIYKSQFVLFPDSFVIAEGNVLIRMSYEKKPLAKVQLSEGLDEITRFNDSRFIATSNKRKSSYLFDNQLEMTASRKTDGTFVVSSGFMNEEEDCGVFFSRLVNFYPVEKEEGVLFLKSGKIITQPFFERLETCNNNLFSKEGLTKLKKINLSSEEIEWAKDLREVAELSHTLQEEDKSKGNTYKILAVSKGKLFLTLECAIAALDLSTGQLLQSWHTLPTGTTVGPQQSTVLPNPAHSVLHEEAGKILGLTGYYYWEIDLQTGALQAQDCTSGFKSRRLRAMTRPVCQGDHLYFSSDEVFEKPDGTLGHDIKLAAFNWRTRQIDWEWAFDHPGEGLYQIGMPKVHGDYLAAADTGGQLHLFKKTS</sequence>
<protein>
    <submittedName>
        <fullName evidence="1">Uncharacterized protein</fullName>
    </submittedName>
</protein>
<proteinExistence type="predicted"/>
<comment type="caution">
    <text evidence="1">The sequence shown here is derived from an EMBL/GenBank/DDBJ whole genome shotgun (WGS) entry which is preliminary data.</text>
</comment>
<dbReference type="InterPro" id="IPR015943">
    <property type="entry name" value="WD40/YVTN_repeat-like_dom_sf"/>
</dbReference>
<evidence type="ECO:0000313" key="2">
    <source>
        <dbReference type="Proteomes" id="UP000029736"/>
    </source>
</evidence>
<accession>A0A098S5P8</accession>
<organism evidence="1 2">
    <name type="scientific">Phaeodactylibacter xiamenensis</name>
    <dbReference type="NCBI Taxonomy" id="1524460"/>
    <lineage>
        <taxon>Bacteria</taxon>
        <taxon>Pseudomonadati</taxon>
        <taxon>Bacteroidota</taxon>
        <taxon>Saprospiria</taxon>
        <taxon>Saprospirales</taxon>
        <taxon>Haliscomenobacteraceae</taxon>
        <taxon>Phaeodactylibacter</taxon>
    </lineage>
</organism>
<name>A0A098S5P8_9BACT</name>
<dbReference type="RefSeq" id="WP_044222525.1">
    <property type="nucleotide sequence ID" value="NZ_JBKAGJ010000015.1"/>
</dbReference>
<reference evidence="1 2" key="1">
    <citation type="journal article" date="2014" name="Int. J. Syst. Evol. Microbiol.">
        <title>Phaeodactylibacter xiamenensis gen. nov., sp. nov., a member of the family Saprospiraceae isolated from the marine alga Phaeodactylum tricornutum.</title>
        <authorList>
            <person name="Chen Z.Jr."/>
            <person name="Lei X."/>
            <person name="Lai Q."/>
            <person name="Li Y."/>
            <person name="Zhang B."/>
            <person name="Zhang J."/>
            <person name="Zhang H."/>
            <person name="Yang L."/>
            <person name="Zheng W."/>
            <person name="Tian Y."/>
            <person name="Yu Z."/>
            <person name="Xu H.Jr."/>
            <person name="Zheng T."/>
        </authorList>
    </citation>
    <scope>NUCLEOTIDE SEQUENCE [LARGE SCALE GENOMIC DNA]</scope>
    <source>
        <strain evidence="1 2">KD52</strain>
    </source>
</reference>